<keyword evidence="14" id="KW-1185">Reference proteome</keyword>
<dbReference type="EMBL" id="JACIGI010000012">
    <property type="protein sequence ID" value="MBB4286091.1"/>
    <property type="molecule type" value="Genomic_DNA"/>
</dbReference>
<accession>A0A7W6RZS2</accession>
<dbReference type="PROSITE" id="PS51123">
    <property type="entry name" value="OMPA_2"/>
    <property type="match status" value="1"/>
</dbReference>
<dbReference type="Gene3D" id="2.40.160.20">
    <property type="match status" value="1"/>
</dbReference>
<gene>
    <name evidence="13" type="ORF">GGD88_001816</name>
</gene>
<dbReference type="InterPro" id="IPR036737">
    <property type="entry name" value="OmpA-like_sf"/>
</dbReference>
<dbReference type="AlphaFoldDB" id="A0A7W6RZS2"/>
<dbReference type="Pfam" id="PF13505">
    <property type="entry name" value="OMP_b-brl"/>
    <property type="match status" value="1"/>
</dbReference>
<keyword evidence="8 10" id="KW-0472">Membrane</keyword>
<dbReference type="PANTHER" id="PTHR30329:SF21">
    <property type="entry name" value="LIPOPROTEIN YIAD-RELATED"/>
    <property type="match status" value="1"/>
</dbReference>
<reference evidence="13 14" key="1">
    <citation type="submission" date="2020-08" db="EMBL/GenBank/DDBJ databases">
        <title>Genome sequencing of Purple Non-Sulfur Bacteria from various extreme environments.</title>
        <authorList>
            <person name="Mayer M."/>
        </authorList>
    </citation>
    <scope>NUCLEOTIDE SEQUENCE [LARGE SCALE GENOMIC DNA]</scope>
    <source>
        <strain evidence="13 14">JA135</strain>
    </source>
</reference>
<comment type="caution">
    <text evidence="13">The sequence shown here is derived from an EMBL/GenBank/DDBJ whole genome shotgun (WGS) entry which is preliminary data.</text>
</comment>
<dbReference type="SUPFAM" id="SSF56925">
    <property type="entry name" value="OMPA-like"/>
    <property type="match status" value="1"/>
</dbReference>
<evidence type="ECO:0000256" key="5">
    <source>
        <dbReference type="ARBA" id="ARBA00022729"/>
    </source>
</evidence>
<dbReference type="GO" id="GO:0015288">
    <property type="term" value="F:porin activity"/>
    <property type="evidence" value="ECO:0007669"/>
    <property type="project" value="UniProtKB-KW"/>
</dbReference>
<dbReference type="InterPro" id="IPR006664">
    <property type="entry name" value="OMP_bac"/>
</dbReference>
<evidence type="ECO:0000313" key="13">
    <source>
        <dbReference type="EMBL" id="MBB4286091.1"/>
    </source>
</evidence>
<keyword evidence="6" id="KW-0406">Ion transport</keyword>
<evidence type="ECO:0000256" key="3">
    <source>
        <dbReference type="ARBA" id="ARBA00022452"/>
    </source>
</evidence>
<dbReference type="GO" id="GO:0046930">
    <property type="term" value="C:pore complex"/>
    <property type="evidence" value="ECO:0007669"/>
    <property type="project" value="UniProtKB-KW"/>
</dbReference>
<keyword evidence="2" id="KW-0813">Transport</keyword>
<evidence type="ECO:0000256" key="9">
    <source>
        <dbReference type="ARBA" id="ARBA00023237"/>
    </source>
</evidence>
<dbReference type="Pfam" id="PF00691">
    <property type="entry name" value="OmpA"/>
    <property type="match status" value="1"/>
</dbReference>
<protein>
    <submittedName>
        <fullName evidence="13">Outer membrane protein OmpA-like peptidoglycan-associated protein</fullName>
    </submittedName>
</protein>
<evidence type="ECO:0000313" key="14">
    <source>
        <dbReference type="Proteomes" id="UP000555728"/>
    </source>
</evidence>
<dbReference type="InterPro" id="IPR050330">
    <property type="entry name" value="Bact_OuterMem_StrucFunc"/>
</dbReference>
<dbReference type="PRINTS" id="PR01021">
    <property type="entry name" value="OMPADOMAIN"/>
</dbReference>
<keyword evidence="5" id="KW-0732">Signal</keyword>
<dbReference type="RefSeq" id="WP_184434416.1">
    <property type="nucleotide sequence ID" value="NZ_JACIGI010000012.1"/>
</dbReference>
<evidence type="ECO:0000256" key="1">
    <source>
        <dbReference type="ARBA" id="ARBA00004571"/>
    </source>
</evidence>
<comment type="subcellular location">
    <subcellularLocation>
        <location evidence="1">Cell outer membrane</location>
        <topology evidence="1">Multi-pass membrane protein</topology>
    </subcellularLocation>
</comment>
<feature type="region of interest" description="Disordered" evidence="11">
    <location>
        <begin position="221"/>
        <end position="241"/>
    </location>
</feature>
<dbReference type="Proteomes" id="UP000555728">
    <property type="component" value="Unassembled WGS sequence"/>
</dbReference>
<dbReference type="CDD" id="cd07185">
    <property type="entry name" value="OmpA_C-like"/>
    <property type="match status" value="1"/>
</dbReference>
<name>A0A7W6RZS2_9PROT</name>
<dbReference type="GO" id="GO:0009279">
    <property type="term" value="C:cell outer membrane"/>
    <property type="evidence" value="ECO:0007669"/>
    <property type="project" value="UniProtKB-SubCell"/>
</dbReference>
<dbReference type="GO" id="GO:0006811">
    <property type="term" value="P:monoatomic ion transport"/>
    <property type="evidence" value="ECO:0007669"/>
    <property type="project" value="UniProtKB-KW"/>
</dbReference>
<dbReference type="SUPFAM" id="SSF103088">
    <property type="entry name" value="OmpA-like"/>
    <property type="match status" value="1"/>
</dbReference>
<evidence type="ECO:0000256" key="7">
    <source>
        <dbReference type="ARBA" id="ARBA00023114"/>
    </source>
</evidence>
<evidence type="ECO:0000256" key="10">
    <source>
        <dbReference type="PROSITE-ProRule" id="PRU00473"/>
    </source>
</evidence>
<feature type="domain" description="OmpA-like" evidence="12">
    <location>
        <begin position="240"/>
        <end position="354"/>
    </location>
</feature>
<dbReference type="InterPro" id="IPR011250">
    <property type="entry name" value="OMP/PagP_B-barrel"/>
</dbReference>
<organism evidence="13 14">
    <name type="scientific">Roseospira goensis</name>
    <dbReference type="NCBI Taxonomy" id="391922"/>
    <lineage>
        <taxon>Bacteria</taxon>
        <taxon>Pseudomonadati</taxon>
        <taxon>Pseudomonadota</taxon>
        <taxon>Alphaproteobacteria</taxon>
        <taxon>Rhodospirillales</taxon>
        <taxon>Rhodospirillaceae</taxon>
        <taxon>Roseospira</taxon>
    </lineage>
</organism>
<evidence type="ECO:0000256" key="11">
    <source>
        <dbReference type="SAM" id="MobiDB-lite"/>
    </source>
</evidence>
<dbReference type="PANTHER" id="PTHR30329">
    <property type="entry name" value="STATOR ELEMENT OF FLAGELLAR MOTOR COMPLEX"/>
    <property type="match status" value="1"/>
</dbReference>
<proteinExistence type="predicted"/>
<evidence type="ECO:0000256" key="2">
    <source>
        <dbReference type="ARBA" id="ARBA00022448"/>
    </source>
</evidence>
<keyword evidence="9" id="KW-0998">Cell outer membrane</keyword>
<dbReference type="Gene3D" id="3.30.1330.60">
    <property type="entry name" value="OmpA-like domain"/>
    <property type="match status" value="1"/>
</dbReference>
<keyword evidence="4" id="KW-0812">Transmembrane</keyword>
<keyword evidence="3" id="KW-1134">Transmembrane beta strand</keyword>
<evidence type="ECO:0000256" key="4">
    <source>
        <dbReference type="ARBA" id="ARBA00022692"/>
    </source>
</evidence>
<evidence type="ECO:0000259" key="12">
    <source>
        <dbReference type="PROSITE" id="PS51123"/>
    </source>
</evidence>
<keyword evidence="7" id="KW-0626">Porin</keyword>
<evidence type="ECO:0000256" key="6">
    <source>
        <dbReference type="ARBA" id="ARBA00023065"/>
    </source>
</evidence>
<sequence length="354" mass="37354">MRANTWTLGLGIVVVAVLAMVAAGPSRAEQVPEGFYVGAGGGLNLNDSGDFDIQGVGRDLNTDLGFVGLVNFGYAFGNGLRAEIEGGYRQNGVDEWGGVGLDGDLSAWHTMLNAIYDFDTGTSLTPYVGAGLGAAIVSIDAENNAAGVRMDDTDVGFAYQAILGAAYDITENVAVTADYRFFHAVDLDHEISDGRGGGPGDDYLNHSLVIGVRYAFGKPSRPQTMPAAATPPPQVAPAPAPAPSVPTSYLVFFDFDSANLTPEATSIVDTAASNALQVGRTRIEVTGHTDRAGSRQYNMVLSQRRANAVMERLVAQGIPRSEIAVFARGEDEPLIPTGDGMREAQNRRVEIILL</sequence>
<feature type="compositionally biased region" description="Pro residues" evidence="11">
    <location>
        <begin position="229"/>
        <end position="241"/>
    </location>
</feature>
<evidence type="ECO:0000256" key="8">
    <source>
        <dbReference type="ARBA" id="ARBA00023136"/>
    </source>
</evidence>
<dbReference type="InterPro" id="IPR006665">
    <property type="entry name" value="OmpA-like"/>
</dbReference>
<dbReference type="InterPro" id="IPR027385">
    <property type="entry name" value="Beta-barrel_OMP"/>
</dbReference>